<dbReference type="RefSeq" id="WP_276269137.1">
    <property type="nucleotide sequence ID" value="NZ_JARJLM010000681.1"/>
</dbReference>
<dbReference type="PANTHER" id="PTHR37841">
    <property type="entry name" value="GLR2918 PROTEIN"/>
    <property type="match status" value="1"/>
</dbReference>
<evidence type="ECO:0000313" key="3">
    <source>
        <dbReference type="Proteomes" id="UP001216674"/>
    </source>
</evidence>
<gene>
    <name evidence="2" type="ORF">P3W85_41845</name>
</gene>
<dbReference type="PANTHER" id="PTHR37841:SF1">
    <property type="entry name" value="DUF3298 DOMAIN-CONTAINING PROTEIN"/>
    <property type="match status" value="1"/>
</dbReference>
<feature type="region of interest" description="Disordered" evidence="1">
    <location>
        <begin position="894"/>
        <end position="923"/>
    </location>
</feature>
<dbReference type="EMBL" id="JARJLM010000681">
    <property type="protein sequence ID" value="MDF3839435.1"/>
    <property type="molecule type" value="Genomic_DNA"/>
</dbReference>
<reference evidence="2 3" key="1">
    <citation type="submission" date="2023-03" db="EMBL/GenBank/DDBJ databases">
        <title>Draft assemblies of triclosan tolerant bacteria isolated from returned activated sludge.</title>
        <authorList>
            <person name="Van Hamelsveld S."/>
        </authorList>
    </citation>
    <scope>NUCLEOTIDE SEQUENCE [LARGE SCALE GENOMIC DNA]</scope>
    <source>
        <strain evidence="2 3">GW210010_S58</strain>
    </source>
</reference>
<accession>A0ABT6B3I1</accession>
<sequence length="996" mass="109498">MSDRSAIEYLCDVHEDMACFKIGGAWGFMDKFGKLAGEPRFANAGDFSEGLAAVELGERWGFVDKTSELVIPPSFDYVNGFATGLAAAKEEEDGSWGYIDRHGQWVIAPAYEQAGPFQGETAMVSERGQGYLLIDRRGQVVKRFEAGLEIDVAPDARGLYHARRQGARWLWHRDDGLFPAPEAMKSLYDAGEGLLSTVLREQNGRDALWGTMDIQGRWTVPARFASIGLFQEGLAIAQTAEPAGGDAEGDSLSGRSVGLIDRQGRFVLPPKYERITRQAWGGYQATYAGKAGSDIIGRDGRVLLPAATCPSLREVSVALSVETAQWSVVAGCERSWAFHARTGMVRSHISAPGAYASGTHLMLIGRATEGTQVRLQFDIFDTTGRRVVSSEDRALQGDQALMVGDTVSLVPSGEAATERSHLDLLPLAVVVRWGIGREKTQIITRDGQLVFNPEWGYGEMSHFVSSYPGGPGGKPLEGPLVMSTREPPDEPFVMSFSGDDPSARRRWGAIDGRGQWVVQPQYYDYLNPFQDGAALASNGMHPMVVERDGKSHVLPRDVQRITRVSQDAFIGSPGNPDDPLVRLDLATGQITRITFPGKVDLKDFHEGLVSASDPDGLRWGLLDDKGEWAVPPRFDSRLDPVLDANGRLVGWRSAVRFHDGDISGRLFGWLDAKGRELLVPGYSDIEYDAKHGMLQLTMDEKFKGLMAPDGQVLLAVQYEDIEQLGKIFVEQLVNIFVVKEPAQYGLLDARGEWSAPLATLARPRRRDLPYEQTRSGAERVLIDLQGRRSTASAPLPLAIAHGDPSQWWWSSTEYTRSEGVVTVFYGFDFKERVRLPGRLPSTSGFSEDIIAFTPSRARGKNAVALADRSGKVLGQYPYQEIGRMSEGYAAFSQVSARHPAQRRKRTAPENDAEDPPTRTGFLNRQGKVAIPPVFEQARPFAQGRAVVVVKDNIGMIDTSGKLLVHSAWLCGREPVILDADGRVQWPAEAAKQRKCH</sequence>
<comment type="caution">
    <text evidence="2">The sequence shown here is derived from an EMBL/GenBank/DDBJ whole genome shotgun (WGS) entry which is preliminary data.</text>
</comment>
<organism evidence="2 3">
    <name type="scientific">Cupriavidus basilensis</name>
    <dbReference type="NCBI Taxonomy" id="68895"/>
    <lineage>
        <taxon>Bacteria</taxon>
        <taxon>Pseudomonadati</taxon>
        <taxon>Pseudomonadota</taxon>
        <taxon>Betaproteobacteria</taxon>
        <taxon>Burkholderiales</taxon>
        <taxon>Burkholderiaceae</taxon>
        <taxon>Cupriavidus</taxon>
    </lineage>
</organism>
<dbReference type="Proteomes" id="UP001216674">
    <property type="component" value="Unassembled WGS sequence"/>
</dbReference>
<evidence type="ECO:0000256" key="1">
    <source>
        <dbReference type="SAM" id="MobiDB-lite"/>
    </source>
</evidence>
<name>A0ABT6B3I1_9BURK</name>
<protein>
    <submittedName>
        <fullName evidence="2">WG repeat-containing protein</fullName>
    </submittedName>
</protein>
<evidence type="ECO:0000313" key="2">
    <source>
        <dbReference type="EMBL" id="MDF3839435.1"/>
    </source>
</evidence>
<proteinExistence type="predicted"/>
<keyword evidence="3" id="KW-1185">Reference proteome</keyword>
<dbReference type="Pfam" id="PF14903">
    <property type="entry name" value="WG_beta_rep"/>
    <property type="match status" value="7"/>
</dbReference>
<dbReference type="InterPro" id="IPR032774">
    <property type="entry name" value="WG_beta_rep"/>
</dbReference>